<organism evidence="2 3">
    <name type="scientific">Adhaeribacter aerolatus</name>
    <dbReference type="NCBI Taxonomy" id="670289"/>
    <lineage>
        <taxon>Bacteria</taxon>
        <taxon>Pseudomonadati</taxon>
        <taxon>Bacteroidota</taxon>
        <taxon>Cytophagia</taxon>
        <taxon>Cytophagales</taxon>
        <taxon>Hymenobacteraceae</taxon>
        <taxon>Adhaeribacter</taxon>
    </lineage>
</organism>
<reference evidence="2 3" key="1">
    <citation type="submission" date="2019-07" db="EMBL/GenBank/DDBJ databases">
        <title>Whole genome shotgun sequence of Adhaeribacter aerolatus NBRC 106133.</title>
        <authorList>
            <person name="Hosoyama A."/>
            <person name="Uohara A."/>
            <person name="Ohji S."/>
            <person name="Ichikawa N."/>
        </authorList>
    </citation>
    <scope>NUCLEOTIDE SEQUENCE [LARGE SCALE GENOMIC DNA]</scope>
    <source>
        <strain evidence="2 3">NBRC 106133</strain>
    </source>
</reference>
<dbReference type="Proteomes" id="UP000321532">
    <property type="component" value="Unassembled WGS sequence"/>
</dbReference>
<dbReference type="RefSeq" id="WP_146902488.1">
    <property type="nucleotide sequence ID" value="NZ_BJYS01000036.1"/>
</dbReference>
<feature type="transmembrane region" description="Helical" evidence="1">
    <location>
        <begin position="12"/>
        <end position="29"/>
    </location>
</feature>
<proteinExistence type="predicted"/>
<keyword evidence="1" id="KW-1133">Transmembrane helix</keyword>
<name>A0A512B3S8_9BACT</name>
<dbReference type="OrthoDB" id="677995at2"/>
<sequence>MNNIPIAREKKLETVLVLVVGLLVFHVLFKHEGFLLAAQIMGALCILSEHVLTLITWTWLKLTLALGFIGSILLLTLLFFLVICPIAFVYRLKNKDPLQLKKNPSGSYFTVRNHTYNAKDLEKMW</sequence>
<keyword evidence="1" id="KW-0472">Membrane</keyword>
<dbReference type="Pfam" id="PF19588">
    <property type="entry name" value="SxtJ"/>
    <property type="match status" value="1"/>
</dbReference>
<evidence type="ECO:0000313" key="2">
    <source>
        <dbReference type="EMBL" id="GEO06447.1"/>
    </source>
</evidence>
<dbReference type="InterPro" id="IPR045781">
    <property type="entry name" value="SxtJ"/>
</dbReference>
<comment type="caution">
    <text evidence="2">The sequence shown here is derived from an EMBL/GenBank/DDBJ whole genome shotgun (WGS) entry which is preliminary data.</text>
</comment>
<dbReference type="AlphaFoldDB" id="A0A512B3S8"/>
<gene>
    <name evidence="2" type="ORF">AAE02nite_41110</name>
</gene>
<protein>
    <submittedName>
        <fullName evidence="2">Uncharacterized protein</fullName>
    </submittedName>
</protein>
<evidence type="ECO:0000313" key="3">
    <source>
        <dbReference type="Proteomes" id="UP000321532"/>
    </source>
</evidence>
<feature type="transmembrane region" description="Helical" evidence="1">
    <location>
        <begin position="66"/>
        <end position="92"/>
    </location>
</feature>
<feature type="transmembrane region" description="Helical" evidence="1">
    <location>
        <begin position="36"/>
        <end position="60"/>
    </location>
</feature>
<keyword evidence="3" id="KW-1185">Reference proteome</keyword>
<evidence type="ECO:0000256" key="1">
    <source>
        <dbReference type="SAM" id="Phobius"/>
    </source>
</evidence>
<keyword evidence="1" id="KW-0812">Transmembrane</keyword>
<dbReference type="EMBL" id="BJYS01000036">
    <property type="protein sequence ID" value="GEO06447.1"/>
    <property type="molecule type" value="Genomic_DNA"/>
</dbReference>
<accession>A0A512B3S8</accession>